<feature type="region of interest" description="Disordered" evidence="1">
    <location>
        <begin position="404"/>
        <end position="490"/>
    </location>
</feature>
<dbReference type="EMBL" id="LR899010">
    <property type="protein sequence ID" value="CAD7081672.1"/>
    <property type="molecule type" value="Genomic_DNA"/>
</dbReference>
<evidence type="ECO:0000313" key="2">
    <source>
        <dbReference type="EMBL" id="CAD7081672.1"/>
    </source>
</evidence>
<feature type="compositionally biased region" description="Polar residues" evidence="1">
    <location>
        <begin position="59"/>
        <end position="69"/>
    </location>
</feature>
<protein>
    <submittedName>
        <fullName evidence="2">Uncharacterized protein</fullName>
    </submittedName>
</protein>
<reference evidence="2 3" key="1">
    <citation type="submission" date="2020-11" db="EMBL/GenBank/DDBJ databases">
        <authorList>
            <person name="Wallbank WR R."/>
            <person name="Pardo Diaz C."/>
            <person name="Kozak K."/>
            <person name="Martin S."/>
            <person name="Jiggins C."/>
            <person name="Moest M."/>
            <person name="Warren A I."/>
            <person name="Generalovic N T."/>
            <person name="Byers J.R.P. K."/>
            <person name="Montejo-Kovacevich G."/>
            <person name="Yen C E."/>
        </authorList>
    </citation>
    <scope>NUCLEOTIDE SEQUENCE [LARGE SCALE GENOMIC DNA]</scope>
</reference>
<feature type="region of interest" description="Disordered" evidence="1">
    <location>
        <begin position="240"/>
        <end position="277"/>
    </location>
</feature>
<feature type="region of interest" description="Disordered" evidence="1">
    <location>
        <begin position="346"/>
        <end position="366"/>
    </location>
</feature>
<gene>
    <name evidence="2" type="ORF">HERILL_LOCUS4768</name>
</gene>
<proteinExistence type="predicted"/>
<dbReference type="OrthoDB" id="8019387at2759"/>
<feature type="compositionally biased region" description="Basic and acidic residues" evidence="1">
    <location>
        <begin position="143"/>
        <end position="154"/>
    </location>
</feature>
<dbReference type="AlphaFoldDB" id="A0A7R8UJH1"/>
<evidence type="ECO:0000313" key="3">
    <source>
        <dbReference type="Proteomes" id="UP000594454"/>
    </source>
</evidence>
<dbReference type="InParanoid" id="A0A7R8UJH1"/>
<keyword evidence="3" id="KW-1185">Reference proteome</keyword>
<evidence type="ECO:0000256" key="1">
    <source>
        <dbReference type="SAM" id="MobiDB-lite"/>
    </source>
</evidence>
<name>A0A7R8UJH1_HERIL</name>
<feature type="region of interest" description="Disordered" evidence="1">
    <location>
        <begin position="1"/>
        <end position="161"/>
    </location>
</feature>
<feature type="compositionally biased region" description="Basic and acidic residues" evidence="1">
    <location>
        <begin position="267"/>
        <end position="277"/>
    </location>
</feature>
<accession>A0A7R8UJH1</accession>
<dbReference type="Proteomes" id="UP000594454">
    <property type="component" value="Chromosome 2"/>
</dbReference>
<feature type="compositionally biased region" description="Basic and acidic residues" evidence="1">
    <location>
        <begin position="416"/>
        <end position="438"/>
    </location>
</feature>
<sequence length="490" mass="55398">MSFLKSFRNSVSRKSSNSKNNTSVVTIGGSSGSFRRKPGNSYSGKENRQEDPSPDGIHRSNTFTINNEDSILVKVKSEPKSTNMFGKLGSLGRKKKTAQQPKPEKSSNSYKSWPYPNEPASVGNDPFGVLYTNNNSNPPTKAETLKKSAIDHGTYRKSKLPTTVKEQLEEIRDVPEQPDEDKFKTVTINSFRKSFRQKFLSANKQAPYNPSWFIEVDPLKTNTKELENDKPRSPEKLIFENENYRPNARSPIRELQQPTPKPRSSVKRNETFRVERESEEPSIRIEIKNSISPHEPSRIVPVGVAKPIPTSIPQSQASNNIIQKTWTEPGRNSNRNLYQTTIQISDNSHYPVPKPRRLDTSVNSNFKRSYTPGGYTKIQINDEPQKENFISSSSPLTSYGMLKNMNNLGNLSPTRANERSRTPTHRQRETSPEMDGRKWNRSPSPISSSGKRKMGAGYTTGTENSARREALNISRITSNARRPLAKAPWR</sequence>
<feature type="compositionally biased region" description="Low complexity" evidence="1">
    <location>
        <begin position="8"/>
        <end position="28"/>
    </location>
</feature>
<organism evidence="2 3">
    <name type="scientific">Hermetia illucens</name>
    <name type="common">Black soldier fly</name>
    <dbReference type="NCBI Taxonomy" id="343691"/>
    <lineage>
        <taxon>Eukaryota</taxon>
        <taxon>Metazoa</taxon>
        <taxon>Ecdysozoa</taxon>
        <taxon>Arthropoda</taxon>
        <taxon>Hexapoda</taxon>
        <taxon>Insecta</taxon>
        <taxon>Pterygota</taxon>
        <taxon>Neoptera</taxon>
        <taxon>Endopterygota</taxon>
        <taxon>Diptera</taxon>
        <taxon>Brachycera</taxon>
        <taxon>Stratiomyomorpha</taxon>
        <taxon>Stratiomyidae</taxon>
        <taxon>Hermetiinae</taxon>
        <taxon>Hermetia</taxon>
    </lineage>
</organism>
<dbReference type="OMA" id="TFRVERE"/>